<dbReference type="EMBL" id="QWDC01000003">
    <property type="protein sequence ID" value="RFZ91122.1"/>
    <property type="molecule type" value="Genomic_DNA"/>
</dbReference>
<dbReference type="Gene3D" id="1.10.30.50">
    <property type="match status" value="1"/>
</dbReference>
<accession>A0A372NQC0</accession>
<dbReference type="RefSeq" id="WP_117393325.1">
    <property type="nucleotide sequence ID" value="NZ_QWDC01000003.1"/>
</dbReference>
<proteinExistence type="predicted"/>
<dbReference type="Pfam" id="PF13395">
    <property type="entry name" value="HNH_4"/>
    <property type="match status" value="1"/>
</dbReference>
<reference evidence="2 3" key="1">
    <citation type="submission" date="2018-08" db="EMBL/GenBank/DDBJ databases">
        <title>Mucilaginibacter sp. MYSH2.</title>
        <authorList>
            <person name="Seo T."/>
        </authorList>
    </citation>
    <scope>NUCLEOTIDE SEQUENCE [LARGE SCALE GENOMIC DNA]</scope>
    <source>
        <strain evidence="2 3">MYSH2</strain>
    </source>
</reference>
<keyword evidence="3" id="KW-1185">Reference proteome</keyword>
<evidence type="ECO:0000313" key="3">
    <source>
        <dbReference type="Proteomes" id="UP000264217"/>
    </source>
</evidence>
<dbReference type="InterPro" id="IPR003615">
    <property type="entry name" value="HNH_nuc"/>
</dbReference>
<dbReference type="AlphaFoldDB" id="A0A372NQC0"/>
<dbReference type="Proteomes" id="UP000264217">
    <property type="component" value="Unassembled WGS sequence"/>
</dbReference>
<feature type="domain" description="HNH nuclease" evidence="1">
    <location>
        <begin position="227"/>
        <end position="274"/>
    </location>
</feature>
<name>A0A372NQC0_9SPHI</name>
<comment type="caution">
    <text evidence="2">The sequence shown here is derived from an EMBL/GenBank/DDBJ whole genome shotgun (WGS) entry which is preliminary data.</text>
</comment>
<evidence type="ECO:0000259" key="1">
    <source>
        <dbReference type="Pfam" id="PF13395"/>
    </source>
</evidence>
<gene>
    <name evidence="2" type="ORF">D0C36_19465</name>
</gene>
<evidence type="ECO:0000313" key="2">
    <source>
        <dbReference type="EMBL" id="RFZ91122.1"/>
    </source>
</evidence>
<protein>
    <recommendedName>
        <fullName evidence="1">HNH nuclease domain-containing protein</fullName>
    </recommendedName>
</protein>
<dbReference type="OrthoDB" id="489287at2"/>
<organism evidence="2 3">
    <name type="scientific">Mucilaginibacter conchicola</name>
    <dbReference type="NCBI Taxonomy" id="2303333"/>
    <lineage>
        <taxon>Bacteria</taxon>
        <taxon>Pseudomonadati</taxon>
        <taxon>Bacteroidota</taxon>
        <taxon>Sphingobacteriia</taxon>
        <taxon>Sphingobacteriales</taxon>
        <taxon>Sphingobacteriaceae</taxon>
        <taxon>Mucilaginibacter</taxon>
    </lineage>
</organism>
<sequence>MILPEHKNLPVHLLASCFNSTVASYKFYWFLSLIDQVETGKTVISKQDLFAGMVANAWYTVNYFKVSFGVLDKLQEAVHEIRTHENLTIDCDRRMVFTRLSDSADPLIKRKLRYFNGEVPHRFLSPWLRASDKNHVYAASRDLNNQCLYGLYNDHIEVNPDWFNYLREHAGILRKFCYWTLALFLQSKNPNVPDIPNKLIKSPVRKSLNEQRKFWDIVLGELGSVDCIYTGKKLIIGDYAVEHFLPYAFVSHDLMWNLIPADRSFNSSKSDKLPPLDKYFGPFFDLQQNALNIVKAKAPKNKLLEDYLTIIPDLSLFERQRVFDQINPIATIAINNGFEYLRS</sequence>